<reference evidence="2 3" key="1">
    <citation type="submission" date="2024-01" db="EMBL/GenBank/DDBJ databases">
        <title>Complete genome of Cladobotryum mycophilum ATHUM6906.</title>
        <authorList>
            <person name="Christinaki A.C."/>
            <person name="Myridakis A.I."/>
            <person name="Kouvelis V.N."/>
        </authorList>
    </citation>
    <scope>NUCLEOTIDE SEQUENCE [LARGE SCALE GENOMIC DNA]</scope>
    <source>
        <strain evidence="2 3">ATHUM6906</strain>
    </source>
</reference>
<dbReference type="Proteomes" id="UP001338125">
    <property type="component" value="Unassembled WGS sequence"/>
</dbReference>
<protein>
    <submittedName>
        <fullName evidence="2">Uncharacterized protein</fullName>
    </submittedName>
</protein>
<proteinExistence type="predicted"/>
<name>A0ABR0S523_9HYPO</name>
<accession>A0ABR0S523</accession>
<gene>
    <name evidence="2" type="ORF">PT974_11197</name>
</gene>
<organism evidence="2 3">
    <name type="scientific">Cladobotryum mycophilum</name>
    <dbReference type="NCBI Taxonomy" id="491253"/>
    <lineage>
        <taxon>Eukaryota</taxon>
        <taxon>Fungi</taxon>
        <taxon>Dikarya</taxon>
        <taxon>Ascomycota</taxon>
        <taxon>Pezizomycotina</taxon>
        <taxon>Sordariomycetes</taxon>
        <taxon>Hypocreomycetidae</taxon>
        <taxon>Hypocreales</taxon>
        <taxon>Hypocreaceae</taxon>
        <taxon>Cladobotryum</taxon>
    </lineage>
</organism>
<comment type="caution">
    <text evidence="2">The sequence shown here is derived from an EMBL/GenBank/DDBJ whole genome shotgun (WGS) entry which is preliminary data.</text>
</comment>
<feature type="region of interest" description="Disordered" evidence="1">
    <location>
        <begin position="44"/>
        <end position="65"/>
    </location>
</feature>
<sequence length="172" mass="19087">MAQLTSDDESYPSLVWRIAELEIKVHTLLGELEDIHSAYRIPHFPAHSPSRSPERGPTREASIAVRSPTSVTTSSAMDWRGEHGSLQNSDFSVGTSVGLGDELPRLVDVYKGLPIPGAPRTMHELYSLDASECRRILLDLGHCCVGGDAELLRRTLHRMMEKLNYVMGEMSD</sequence>
<evidence type="ECO:0000256" key="1">
    <source>
        <dbReference type="SAM" id="MobiDB-lite"/>
    </source>
</evidence>
<evidence type="ECO:0000313" key="2">
    <source>
        <dbReference type="EMBL" id="KAK5987079.1"/>
    </source>
</evidence>
<evidence type="ECO:0000313" key="3">
    <source>
        <dbReference type="Proteomes" id="UP001338125"/>
    </source>
</evidence>
<dbReference type="EMBL" id="JAVFKD010000016">
    <property type="protein sequence ID" value="KAK5987079.1"/>
    <property type="molecule type" value="Genomic_DNA"/>
</dbReference>
<keyword evidence="3" id="KW-1185">Reference proteome</keyword>